<dbReference type="SMART" id="SM00116">
    <property type="entry name" value="CBS"/>
    <property type="match status" value="2"/>
</dbReference>
<dbReference type="Proteomes" id="UP000005990">
    <property type="component" value="Unassembled WGS sequence"/>
</dbReference>
<evidence type="ECO:0000256" key="1">
    <source>
        <dbReference type="ARBA" id="ARBA00022737"/>
    </source>
</evidence>
<dbReference type="AlphaFoldDB" id="E4KNB2"/>
<organism evidence="4 5">
    <name type="scientific">Eremococcus coleocola ACS-139-V-Col8</name>
    <dbReference type="NCBI Taxonomy" id="908337"/>
    <lineage>
        <taxon>Bacteria</taxon>
        <taxon>Bacillati</taxon>
        <taxon>Bacillota</taxon>
        <taxon>Bacilli</taxon>
        <taxon>Lactobacillales</taxon>
        <taxon>Aerococcaceae</taxon>
        <taxon>Eremococcus</taxon>
    </lineage>
</organism>
<dbReference type="SUPFAM" id="SSF46785">
    <property type="entry name" value="Winged helix' DNA-binding domain"/>
    <property type="match status" value="1"/>
</dbReference>
<dbReference type="PIRSF" id="PIRSF026546">
    <property type="entry name" value="UCP026546_CBS_YqzB"/>
    <property type="match status" value="1"/>
</dbReference>
<dbReference type="PROSITE" id="PS51371">
    <property type="entry name" value="CBS"/>
    <property type="match status" value="1"/>
</dbReference>
<proteinExistence type="predicted"/>
<dbReference type="InterPro" id="IPR051462">
    <property type="entry name" value="CBS_domain-containing"/>
</dbReference>
<dbReference type="STRING" id="908337.HMPREF9257_1133"/>
<dbReference type="InterPro" id="IPR000644">
    <property type="entry name" value="CBS_dom"/>
</dbReference>
<dbReference type="Pfam" id="PF00571">
    <property type="entry name" value="CBS"/>
    <property type="match status" value="2"/>
</dbReference>
<evidence type="ECO:0000259" key="3">
    <source>
        <dbReference type="PROSITE" id="PS51371"/>
    </source>
</evidence>
<dbReference type="Gene3D" id="3.10.580.10">
    <property type="entry name" value="CBS-domain"/>
    <property type="match status" value="1"/>
</dbReference>
<keyword evidence="2" id="KW-0129">CBS domain</keyword>
<dbReference type="PANTHER" id="PTHR48108:SF32">
    <property type="entry name" value="TRANSCRIPTIONAL REPRESSOR CCPN"/>
    <property type="match status" value="1"/>
</dbReference>
<dbReference type="eggNOG" id="COG0517">
    <property type="taxonomic scope" value="Bacteria"/>
</dbReference>
<evidence type="ECO:0000313" key="4">
    <source>
        <dbReference type="EMBL" id="EFR31566.1"/>
    </source>
</evidence>
<dbReference type="CDD" id="cd04617">
    <property type="entry name" value="CBS_pair_CcpN"/>
    <property type="match status" value="1"/>
</dbReference>
<dbReference type="PANTHER" id="PTHR48108">
    <property type="entry name" value="CBS DOMAIN-CONTAINING PROTEIN CBSX2, CHLOROPLASTIC"/>
    <property type="match status" value="1"/>
</dbReference>
<keyword evidence="5" id="KW-1185">Reference proteome</keyword>
<protein>
    <submittedName>
        <fullName evidence="4">CBS domain protein</fullName>
    </submittedName>
</protein>
<sequence>MELSPRQYQIIEIVKANEPINGDTIAQLLGLSRSTLRSDFAILTMTGILDARPKIGYFYSGLDFQPLFLDKLNHMTVAEIMIPAIIIKQDTSVQMAISHLFLHDAGSLYVVDDNEELVGLVSRKDLLRTVLNKSDVSVPIAVMMTRWPNIHVTYPNRPVLEAGQMLRDFEIDSLPVLKSDQSKQVVGKLSKTSLAYLLVDLGVVE</sequence>
<feature type="domain" description="CBS" evidence="3">
    <location>
        <begin position="75"/>
        <end position="136"/>
    </location>
</feature>
<dbReference type="OrthoDB" id="9793615at2"/>
<accession>E4KNB2</accession>
<keyword evidence="1" id="KW-0677">Repeat</keyword>
<dbReference type="InterPro" id="IPR016842">
    <property type="entry name" value="UCP026546_HTH-CBS"/>
</dbReference>
<evidence type="ECO:0000256" key="2">
    <source>
        <dbReference type="PROSITE-ProRule" id="PRU00703"/>
    </source>
</evidence>
<name>E4KNB2_9LACT</name>
<dbReference type="InterPro" id="IPR013196">
    <property type="entry name" value="HTH_11"/>
</dbReference>
<dbReference type="SUPFAM" id="SSF54631">
    <property type="entry name" value="CBS-domain pair"/>
    <property type="match status" value="1"/>
</dbReference>
<dbReference type="RefSeq" id="WP_006417964.1">
    <property type="nucleotide sequence ID" value="NZ_AENN01000009.1"/>
</dbReference>
<dbReference type="EMBL" id="AENN01000009">
    <property type="protein sequence ID" value="EFR31566.1"/>
    <property type="molecule type" value="Genomic_DNA"/>
</dbReference>
<dbReference type="InterPro" id="IPR036390">
    <property type="entry name" value="WH_DNA-bd_sf"/>
</dbReference>
<dbReference type="InterPro" id="IPR046342">
    <property type="entry name" value="CBS_dom_sf"/>
</dbReference>
<evidence type="ECO:0000313" key="5">
    <source>
        <dbReference type="Proteomes" id="UP000005990"/>
    </source>
</evidence>
<gene>
    <name evidence="4" type="primary">ccpN</name>
    <name evidence="4" type="ORF">HMPREF9257_1133</name>
</gene>
<dbReference type="Gene3D" id="1.10.10.10">
    <property type="entry name" value="Winged helix-like DNA-binding domain superfamily/Winged helix DNA-binding domain"/>
    <property type="match status" value="1"/>
</dbReference>
<comment type="caution">
    <text evidence="4">The sequence shown here is derived from an EMBL/GenBank/DDBJ whole genome shotgun (WGS) entry which is preliminary data.</text>
</comment>
<dbReference type="InterPro" id="IPR036388">
    <property type="entry name" value="WH-like_DNA-bd_sf"/>
</dbReference>
<reference evidence="4 5" key="1">
    <citation type="submission" date="2010-10" db="EMBL/GenBank/DDBJ databases">
        <authorList>
            <person name="Durkin A.S."/>
            <person name="Madupu R."/>
            <person name="Torralba M."/>
            <person name="Gillis M."/>
            <person name="Methe B."/>
            <person name="Sutton G."/>
            <person name="Nelson K.E."/>
        </authorList>
    </citation>
    <scope>NUCLEOTIDE SEQUENCE [LARGE SCALE GENOMIC DNA]</scope>
    <source>
        <strain evidence="4 5">ACS-139-V-Col8</strain>
    </source>
</reference>
<dbReference type="Pfam" id="PF08279">
    <property type="entry name" value="HTH_11"/>
    <property type="match status" value="1"/>
</dbReference>